<keyword evidence="3" id="KW-1185">Reference proteome</keyword>
<feature type="region of interest" description="Disordered" evidence="1">
    <location>
        <begin position="56"/>
        <end position="87"/>
    </location>
</feature>
<accession>A0ABV0UU36</accession>
<proteinExistence type="predicted"/>
<reference evidence="2 3" key="1">
    <citation type="submission" date="2021-06" db="EMBL/GenBank/DDBJ databases">
        <authorList>
            <person name="Palmer J.M."/>
        </authorList>
    </citation>
    <scope>NUCLEOTIDE SEQUENCE [LARGE SCALE GENOMIC DNA]</scope>
    <source>
        <strain evidence="3">if_2019</strain>
        <tissue evidence="2">Muscle</tissue>
    </source>
</reference>
<evidence type="ECO:0000256" key="1">
    <source>
        <dbReference type="SAM" id="MobiDB-lite"/>
    </source>
</evidence>
<dbReference type="EMBL" id="JAHRIQ010083233">
    <property type="protein sequence ID" value="MEQ2248590.1"/>
    <property type="molecule type" value="Genomic_DNA"/>
</dbReference>
<dbReference type="Proteomes" id="UP001482620">
    <property type="component" value="Unassembled WGS sequence"/>
</dbReference>
<evidence type="ECO:0000313" key="2">
    <source>
        <dbReference type="EMBL" id="MEQ2248590.1"/>
    </source>
</evidence>
<protein>
    <submittedName>
        <fullName evidence="2">Uncharacterized protein</fullName>
    </submittedName>
</protein>
<comment type="caution">
    <text evidence="2">The sequence shown here is derived from an EMBL/GenBank/DDBJ whole genome shotgun (WGS) entry which is preliminary data.</text>
</comment>
<sequence>MQPSSYGHLLERGTRLLLELKDPCIWIPLLETLTWKPTILRPATLSLSLPRTWNTNGHLNLKHSPPGLPLPPPPSCPHSQEPDKPFA</sequence>
<name>A0ABV0UU36_9TELE</name>
<feature type="compositionally biased region" description="Pro residues" evidence="1">
    <location>
        <begin position="66"/>
        <end position="76"/>
    </location>
</feature>
<organism evidence="2 3">
    <name type="scientific">Ilyodon furcidens</name>
    <name type="common">goldbreast splitfin</name>
    <dbReference type="NCBI Taxonomy" id="33524"/>
    <lineage>
        <taxon>Eukaryota</taxon>
        <taxon>Metazoa</taxon>
        <taxon>Chordata</taxon>
        <taxon>Craniata</taxon>
        <taxon>Vertebrata</taxon>
        <taxon>Euteleostomi</taxon>
        <taxon>Actinopterygii</taxon>
        <taxon>Neopterygii</taxon>
        <taxon>Teleostei</taxon>
        <taxon>Neoteleostei</taxon>
        <taxon>Acanthomorphata</taxon>
        <taxon>Ovalentaria</taxon>
        <taxon>Atherinomorphae</taxon>
        <taxon>Cyprinodontiformes</taxon>
        <taxon>Goodeidae</taxon>
        <taxon>Ilyodon</taxon>
    </lineage>
</organism>
<evidence type="ECO:0000313" key="3">
    <source>
        <dbReference type="Proteomes" id="UP001482620"/>
    </source>
</evidence>
<gene>
    <name evidence="2" type="ORF">ILYODFUR_020600</name>
</gene>